<dbReference type="PANTHER" id="PTHR42957:SF1">
    <property type="entry name" value="HELICASE MJ1565-RELATED"/>
    <property type="match status" value="1"/>
</dbReference>
<keyword evidence="3" id="KW-1185">Reference proteome</keyword>
<organism evidence="2 3">
    <name type="scientific">Cupriavidus nantongensis</name>
    <dbReference type="NCBI Taxonomy" id="1796606"/>
    <lineage>
        <taxon>Bacteria</taxon>
        <taxon>Pseudomonadati</taxon>
        <taxon>Pseudomonadota</taxon>
        <taxon>Betaproteobacteria</taxon>
        <taxon>Burkholderiales</taxon>
        <taxon>Burkholderiaceae</taxon>
        <taxon>Cupriavidus</taxon>
    </lineage>
</organism>
<protein>
    <recommendedName>
        <fullName evidence="1">Helicase HerA central domain-containing protein</fullName>
    </recommendedName>
</protein>
<dbReference type="SUPFAM" id="SSF52540">
    <property type="entry name" value="P-loop containing nucleoside triphosphate hydrolases"/>
    <property type="match status" value="1"/>
</dbReference>
<evidence type="ECO:0000313" key="3">
    <source>
        <dbReference type="Proteomes" id="UP000075238"/>
    </source>
</evidence>
<dbReference type="Pfam" id="PF01935">
    <property type="entry name" value="DUF87"/>
    <property type="match status" value="1"/>
</dbReference>
<dbReference type="PANTHER" id="PTHR42957">
    <property type="entry name" value="HELICASE MJ1565-RELATED"/>
    <property type="match status" value="1"/>
</dbReference>
<proteinExistence type="predicted"/>
<dbReference type="EMBL" id="CP014844">
    <property type="protein sequence ID" value="AMR78569.1"/>
    <property type="molecule type" value="Genomic_DNA"/>
</dbReference>
<dbReference type="Gene3D" id="3.40.50.300">
    <property type="entry name" value="P-loop containing nucleotide triphosphate hydrolases"/>
    <property type="match status" value="2"/>
</dbReference>
<dbReference type="RefSeq" id="WP_062799758.1">
    <property type="nucleotide sequence ID" value="NZ_CP014844.1"/>
</dbReference>
<sequence length="462" mass="52865">MRVFLGYDDYKRKHQSQDVPVYWDPSSIINPHILVCGKSGTGKSTRLKQMIAEAVATAGDEFERYHNLDVHGDLVIEGESRVRFDGETRYGYNPLVLDTDPRTGGVNRQINFLISTINRTSRKLMDRQEATLRNLLTDLYAFYGIHERQPETWVRKEMTEALRDEIWEQRRWSELNLYYPTLRDAIGFAERRLKAMYGGLNGSESGFRAVGALEAMNSAAARKYRAQVKQEKAFSVEEKEKAQKEFDAAVALFREKVDEYIASIENGLEFDNLIKYDSKETLKGVIDRLKNFEARGIFNANPPPFDPAAKVWSYDLTSLSEEEKTLFCMVRAQYIARRRKLLGAVPQVREILGADEAHNLFDDDPDSIYVKICLELRKFGMALWVVSQAPSHFPEAVITTVGTKILLGIDSYYWSASCKKLNIEESVLKFIKPWKTMAVYRDTVGSIASKFIQVQLHAMDTA</sequence>
<dbReference type="InterPro" id="IPR008571">
    <property type="entry name" value="HerA-like"/>
</dbReference>
<evidence type="ECO:0000259" key="1">
    <source>
        <dbReference type="Pfam" id="PF01935"/>
    </source>
</evidence>
<reference evidence="2 3" key="1">
    <citation type="submission" date="2016-03" db="EMBL/GenBank/DDBJ databases">
        <title>Complete genome sequence of a novel chlorpyrifos degrading bacterium, Cupriavidus nantongensis sp. X1.</title>
        <authorList>
            <person name="Fang L."/>
        </authorList>
    </citation>
    <scope>NUCLEOTIDE SEQUENCE [LARGE SCALE GENOMIC DNA]</scope>
    <source>
        <strain evidence="2 3">X1</strain>
    </source>
</reference>
<dbReference type="InterPro" id="IPR002789">
    <property type="entry name" value="HerA_central"/>
</dbReference>
<evidence type="ECO:0000313" key="2">
    <source>
        <dbReference type="EMBL" id="AMR78569.1"/>
    </source>
</evidence>
<dbReference type="OrthoDB" id="9806951at2"/>
<dbReference type="AlphaFoldDB" id="A0A142JKF7"/>
<dbReference type="STRING" id="1796606.A2G96_12915"/>
<dbReference type="KEGG" id="cnan:A2G96_12915"/>
<accession>A0A142JKF7</accession>
<feature type="domain" description="Helicase HerA central" evidence="1">
    <location>
        <begin position="15"/>
        <end position="100"/>
    </location>
</feature>
<gene>
    <name evidence="2" type="ORF">A2G96_12915</name>
</gene>
<name>A0A142JKF7_9BURK</name>
<dbReference type="InterPro" id="IPR027417">
    <property type="entry name" value="P-loop_NTPase"/>
</dbReference>
<dbReference type="Proteomes" id="UP000075238">
    <property type="component" value="Chromosome 1"/>
</dbReference>